<protein>
    <submittedName>
        <fullName evidence="1">CRISPR-associated protein, Csy1 family</fullName>
    </submittedName>
</protein>
<dbReference type="PATRIC" id="fig|1141662.3.peg.1678"/>
<dbReference type="RefSeq" id="WP_008911673.1">
    <property type="nucleotide sequence ID" value="NZ_KB233222.1"/>
</dbReference>
<dbReference type="Proteomes" id="UP000009336">
    <property type="component" value="Unassembled WGS sequence"/>
</dbReference>
<evidence type="ECO:0000313" key="1">
    <source>
        <dbReference type="EMBL" id="EKT62227.1"/>
    </source>
</evidence>
<evidence type="ECO:0000313" key="2">
    <source>
        <dbReference type="Proteomes" id="UP000009336"/>
    </source>
</evidence>
<accession>K8WXU9</accession>
<comment type="caution">
    <text evidence="1">The sequence shown here is derived from an EMBL/GenBank/DDBJ whole genome shotgun (WGS) entry which is preliminary data.</text>
</comment>
<dbReference type="NCBIfam" id="TIGR02564">
    <property type="entry name" value="cas_Csy1"/>
    <property type="match status" value="1"/>
</dbReference>
<gene>
    <name evidence="1" type="ORF">OOA_08262</name>
</gene>
<dbReference type="HOGENOM" id="CLU_038921_0_0_6"/>
<sequence length="423" mass="48154">MLDPAIEDFFAERKDGWLKKNLKASMSDAEISEKQQECENTFALAQWIPNAAKRAGQISLSTHPCTFSHPSARKNKNGSVSATIANAKQANDGFLRSGNVAAEPDALGNAAALDVYKFLTLEMQDKQTLLEHINAETELAKTLLTISNEPYQTLRDGFLEMAAVDDTVVTSSKIKQVYFPIFYDDEDYHLLSLLTPSGLLFEMRRRIDVIRFSEQTKALRELRRKGEYSEVGYQEIYDITSIGFGGTKPQNISVLNNQNAGRAYLLPSLPPVINIREMRLPKTNFFADTQNPWHAKETFKAFHGLISLPKDKRGSRFIEYRDNLIQEYVDYILVMMWKVRRAFELENSVLPTGLSKYQQTWLFPNEQTQRDNMDDWLLVLIPEIARCFIEGYKKINGNKALSLGNDEFSAIADVVAINKELLR</sequence>
<dbReference type="EMBL" id="AKKL01000021">
    <property type="protein sequence ID" value="EKT62227.1"/>
    <property type="molecule type" value="Genomic_DNA"/>
</dbReference>
<dbReference type="Pfam" id="PF09611">
    <property type="entry name" value="Cas_Csy1"/>
    <property type="match status" value="1"/>
</dbReference>
<dbReference type="eggNOG" id="ENOG502Z8VU">
    <property type="taxonomic scope" value="Bacteria"/>
</dbReference>
<dbReference type="STRING" id="1141662.OOA_08262"/>
<keyword evidence="2" id="KW-1185">Reference proteome</keyword>
<organism evidence="1 2">
    <name type="scientific">Providencia burhodogranariea DSM 19968</name>
    <dbReference type="NCBI Taxonomy" id="1141662"/>
    <lineage>
        <taxon>Bacteria</taxon>
        <taxon>Pseudomonadati</taxon>
        <taxon>Pseudomonadota</taxon>
        <taxon>Gammaproteobacteria</taxon>
        <taxon>Enterobacterales</taxon>
        <taxon>Morganellaceae</taxon>
        <taxon>Providencia</taxon>
    </lineage>
</organism>
<reference evidence="1 2" key="1">
    <citation type="journal article" date="2012" name="BMC Genomics">
        <title>Comparative genomics of bacteria in the genus Providencia isolated from wild Drosophila melanogaster.</title>
        <authorList>
            <person name="Galac M.R."/>
            <person name="Lazzaro B.P."/>
        </authorList>
    </citation>
    <scope>NUCLEOTIDE SEQUENCE [LARGE SCALE GENOMIC DNA]</scope>
    <source>
        <strain evidence="1 2">DSM 19968</strain>
    </source>
</reference>
<dbReference type="AlphaFoldDB" id="K8WXU9"/>
<proteinExistence type="predicted"/>
<dbReference type="InterPro" id="IPR013397">
    <property type="entry name" value="CRISPR-assoc_prot_Csy1"/>
</dbReference>
<name>K8WXU9_9GAMM</name>
<dbReference type="OrthoDB" id="9815616at2"/>